<feature type="coiled-coil region" evidence="9">
    <location>
        <begin position="73"/>
        <end position="117"/>
    </location>
</feature>
<evidence type="ECO:0000259" key="10">
    <source>
        <dbReference type="PROSITE" id="PS50071"/>
    </source>
</evidence>
<dbReference type="GO" id="GO:0005634">
    <property type="term" value="C:nucleus"/>
    <property type="evidence" value="ECO:0007669"/>
    <property type="project" value="UniProtKB-SubCell"/>
</dbReference>
<dbReference type="AlphaFoldDB" id="A0A6V7VN10"/>
<dbReference type="PANTHER" id="PTHR46294">
    <property type="entry name" value="SEGMENTATION PROTEIN EVEN-SKIPPED"/>
    <property type="match status" value="1"/>
</dbReference>
<protein>
    <recommendedName>
        <fullName evidence="10">Homeobox domain-containing protein</fullName>
    </recommendedName>
</protein>
<dbReference type="Proteomes" id="UP000580250">
    <property type="component" value="Unassembled WGS sequence"/>
</dbReference>
<keyword evidence="2" id="KW-0217">Developmental protein</keyword>
<evidence type="ECO:0000256" key="9">
    <source>
        <dbReference type="SAM" id="Coils"/>
    </source>
</evidence>
<dbReference type="PRINTS" id="PR00031">
    <property type="entry name" value="HTHREPRESSR"/>
</dbReference>
<dbReference type="CDD" id="cd00086">
    <property type="entry name" value="homeodomain"/>
    <property type="match status" value="1"/>
</dbReference>
<organism evidence="11 12">
    <name type="scientific">Meloidogyne enterolobii</name>
    <name type="common">Root-knot nematode worm</name>
    <name type="synonym">Meloidogyne mayaguensis</name>
    <dbReference type="NCBI Taxonomy" id="390850"/>
    <lineage>
        <taxon>Eukaryota</taxon>
        <taxon>Metazoa</taxon>
        <taxon>Ecdysozoa</taxon>
        <taxon>Nematoda</taxon>
        <taxon>Chromadorea</taxon>
        <taxon>Rhabditida</taxon>
        <taxon>Tylenchina</taxon>
        <taxon>Tylenchomorpha</taxon>
        <taxon>Tylenchoidea</taxon>
        <taxon>Meloidogynidae</taxon>
        <taxon>Meloidogyninae</taxon>
        <taxon>Meloidogyne</taxon>
    </lineage>
</organism>
<dbReference type="SMART" id="SM00389">
    <property type="entry name" value="HOX"/>
    <property type="match status" value="1"/>
</dbReference>
<keyword evidence="4 7" id="KW-0371">Homeobox</keyword>
<dbReference type="InterPro" id="IPR017970">
    <property type="entry name" value="Homeobox_CS"/>
</dbReference>
<evidence type="ECO:0000256" key="7">
    <source>
        <dbReference type="PROSITE-ProRule" id="PRU00108"/>
    </source>
</evidence>
<evidence type="ECO:0000256" key="2">
    <source>
        <dbReference type="ARBA" id="ARBA00022473"/>
    </source>
</evidence>
<evidence type="ECO:0000256" key="5">
    <source>
        <dbReference type="ARBA" id="ARBA00023242"/>
    </source>
</evidence>
<dbReference type="PROSITE" id="PS50071">
    <property type="entry name" value="HOMEOBOX_2"/>
    <property type="match status" value="1"/>
</dbReference>
<dbReference type="EMBL" id="CAJEWN010000256">
    <property type="protein sequence ID" value="CAD2175541.1"/>
    <property type="molecule type" value="Genomic_DNA"/>
</dbReference>
<feature type="DNA-binding region" description="Homeobox" evidence="7">
    <location>
        <begin position="165"/>
        <end position="224"/>
    </location>
</feature>
<dbReference type="PROSITE" id="PS00027">
    <property type="entry name" value="HOMEOBOX_1"/>
    <property type="match status" value="1"/>
</dbReference>
<dbReference type="InterPro" id="IPR052002">
    <property type="entry name" value="Even-skipped_HD"/>
</dbReference>
<proteinExistence type="inferred from homology"/>
<evidence type="ECO:0000256" key="3">
    <source>
        <dbReference type="ARBA" id="ARBA00023125"/>
    </source>
</evidence>
<evidence type="ECO:0000313" key="11">
    <source>
        <dbReference type="EMBL" id="CAD2175541.1"/>
    </source>
</evidence>
<evidence type="ECO:0000256" key="6">
    <source>
        <dbReference type="ARBA" id="ARBA00038449"/>
    </source>
</evidence>
<sequence>MEDLPECETSLATSSSSFRHIDSLLGGDEKPFIYSQYSTNNNKKSLHLPNYSDTLLNPENNRINIDNENSVNLNNLNKQKKYYKKRLQKKNLKVNREEKEETEEEELEKYNENTNQNILIEIQKEKQYQNIYQQHLLNNDNQNFHNQNFLFYENLPTHCSDAAAMRRYRTAFTREQIRLLEREFIGENYVSKVRRGELSAELGLPEATIKVWFQNRRMKQKRQSITSMMGGLAAAAAAGWPQFEQILLNAAKSVQTGLTSTPSSSNSNPAAALLFDFWQNKNDQNKLWQQNNYLNNQQSCSFFNFENNNFNKSTINNNPYLLQQPNFNIKNNINSQVGGLPTLLPSICEFLSNSSTRSLETARNEENCFESSPSVQSEENNCIINEQKI</sequence>
<keyword evidence="5 7" id="KW-0539">Nucleus</keyword>
<dbReference type="InterPro" id="IPR001356">
    <property type="entry name" value="HD"/>
</dbReference>
<dbReference type="GO" id="GO:0000981">
    <property type="term" value="F:DNA-binding transcription factor activity, RNA polymerase II-specific"/>
    <property type="evidence" value="ECO:0007669"/>
    <property type="project" value="InterPro"/>
</dbReference>
<dbReference type="SUPFAM" id="SSF46689">
    <property type="entry name" value="Homeodomain-like"/>
    <property type="match status" value="1"/>
</dbReference>
<dbReference type="InterPro" id="IPR000047">
    <property type="entry name" value="HTH_motif"/>
</dbReference>
<dbReference type="InterPro" id="IPR009057">
    <property type="entry name" value="Homeodomain-like_sf"/>
</dbReference>
<evidence type="ECO:0000313" key="12">
    <source>
        <dbReference type="Proteomes" id="UP000580250"/>
    </source>
</evidence>
<keyword evidence="9" id="KW-0175">Coiled coil</keyword>
<gene>
    <name evidence="11" type="ORF">MENT_LOCUS27274</name>
</gene>
<evidence type="ECO:0000256" key="8">
    <source>
        <dbReference type="RuleBase" id="RU000682"/>
    </source>
</evidence>
<comment type="similarity">
    <text evidence="6">Belongs to the even-skipped homeobox family.</text>
</comment>
<dbReference type="OrthoDB" id="5872650at2759"/>
<accession>A0A6V7VN10</accession>
<evidence type="ECO:0000256" key="4">
    <source>
        <dbReference type="ARBA" id="ARBA00023155"/>
    </source>
</evidence>
<comment type="subcellular location">
    <subcellularLocation>
        <location evidence="1 7 8">Nucleus</location>
    </subcellularLocation>
</comment>
<dbReference type="Pfam" id="PF00046">
    <property type="entry name" value="Homeodomain"/>
    <property type="match status" value="1"/>
</dbReference>
<feature type="domain" description="Homeobox" evidence="10">
    <location>
        <begin position="163"/>
        <end position="223"/>
    </location>
</feature>
<dbReference type="PANTHER" id="PTHR46294:SF4">
    <property type="entry name" value="SEGMENTATION PROTEIN EVEN-SKIPPED"/>
    <property type="match status" value="1"/>
</dbReference>
<evidence type="ECO:0000256" key="1">
    <source>
        <dbReference type="ARBA" id="ARBA00004123"/>
    </source>
</evidence>
<dbReference type="GO" id="GO:0000978">
    <property type="term" value="F:RNA polymerase II cis-regulatory region sequence-specific DNA binding"/>
    <property type="evidence" value="ECO:0007669"/>
    <property type="project" value="TreeGrafter"/>
</dbReference>
<dbReference type="Gene3D" id="1.10.10.60">
    <property type="entry name" value="Homeodomain-like"/>
    <property type="match status" value="1"/>
</dbReference>
<name>A0A6V7VN10_MELEN</name>
<comment type="caution">
    <text evidence="11">The sequence shown here is derived from an EMBL/GenBank/DDBJ whole genome shotgun (WGS) entry which is preliminary data.</text>
</comment>
<reference evidence="11 12" key="1">
    <citation type="submission" date="2020-08" db="EMBL/GenBank/DDBJ databases">
        <authorList>
            <person name="Koutsovoulos G."/>
            <person name="Danchin GJ E."/>
        </authorList>
    </citation>
    <scope>NUCLEOTIDE SEQUENCE [LARGE SCALE GENOMIC DNA]</scope>
</reference>
<keyword evidence="3 7" id="KW-0238">DNA-binding</keyword>